<evidence type="ECO:0000256" key="1">
    <source>
        <dbReference type="SAM" id="Phobius"/>
    </source>
</evidence>
<dbReference type="AlphaFoldDB" id="A0A2S6GC30"/>
<evidence type="ECO:0000313" key="3">
    <source>
        <dbReference type="Proteomes" id="UP000239203"/>
    </source>
</evidence>
<proteinExistence type="predicted"/>
<protein>
    <recommendedName>
        <fullName evidence="4">DUF3093 family protein</fullName>
    </recommendedName>
</protein>
<reference evidence="2 3" key="1">
    <citation type="submission" date="2018-02" db="EMBL/GenBank/DDBJ databases">
        <title>Genomic Encyclopedia of Archaeal and Bacterial Type Strains, Phase II (KMG-II): from individual species to whole genera.</title>
        <authorList>
            <person name="Goeker M."/>
        </authorList>
    </citation>
    <scope>NUCLEOTIDE SEQUENCE [LARGE SCALE GENOMIC DNA]</scope>
    <source>
        <strain evidence="2 3">YU 961-1</strain>
    </source>
</reference>
<sequence>MLGVNGLELVIVHIALSWEPGRVALFVLGVVGVVWVLGVIATLHKCPHVISDRELRLRPVFAASVRVPVGDIESVRAITRSRSLKRVAEIIDGDTLVFEESSSSNVTVDLRVPLEVDLGRGGAGAVRRIDFWVDEPAVAVSAIRDRIRQGD</sequence>
<dbReference type="Proteomes" id="UP000239203">
    <property type="component" value="Unassembled WGS sequence"/>
</dbReference>
<dbReference type="EMBL" id="PTIX01000037">
    <property type="protein sequence ID" value="PPK62042.1"/>
    <property type="molecule type" value="Genomic_DNA"/>
</dbReference>
<accession>A0A2S6GC30</accession>
<keyword evidence="1" id="KW-0812">Transmembrane</keyword>
<name>A0A2S6GC30_9PSEU</name>
<gene>
    <name evidence="2" type="ORF">CLV40_13712</name>
</gene>
<evidence type="ECO:0000313" key="2">
    <source>
        <dbReference type="EMBL" id="PPK62042.1"/>
    </source>
</evidence>
<organism evidence="2 3">
    <name type="scientific">Actinokineospora auranticolor</name>
    <dbReference type="NCBI Taxonomy" id="155976"/>
    <lineage>
        <taxon>Bacteria</taxon>
        <taxon>Bacillati</taxon>
        <taxon>Actinomycetota</taxon>
        <taxon>Actinomycetes</taxon>
        <taxon>Pseudonocardiales</taxon>
        <taxon>Pseudonocardiaceae</taxon>
        <taxon>Actinokineospora</taxon>
    </lineage>
</organism>
<keyword evidence="1" id="KW-0472">Membrane</keyword>
<keyword evidence="3" id="KW-1185">Reference proteome</keyword>
<evidence type="ECO:0008006" key="4">
    <source>
        <dbReference type="Google" id="ProtNLM"/>
    </source>
</evidence>
<keyword evidence="1" id="KW-1133">Transmembrane helix</keyword>
<feature type="transmembrane region" description="Helical" evidence="1">
    <location>
        <begin position="23"/>
        <end position="43"/>
    </location>
</feature>
<comment type="caution">
    <text evidence="2">The sequence shown here is derived from an EMBL/GenBank/DDBJ whole genome shotgun (WGS) entry which is preliminary data.</text>
</comment>